<feature type="transmembrane region" description="Helical" evidence="1">
    <location>
        <begin position="56"/>
        <end position="76"/>
    </location>
</feature>
<evidence type="ECO:0000256" key="1">
    <source>
        <dbReference type="SAM" id="Phobius"/>
    </source>
</evidence>
<name>A0A1A9W0F2_9MUSC</name>
<reference evidence="2" key="2">
    <citation type="submission" date="2020-05" db="UniProtKB">
        <authorList>
            <consortium name="EnsemblMetazoa"/>
        </authorList>
    </citation>
    <scope>IDENTIFICATION</scope>
    <source>
        <strain evidence="2">IAEA</strain>
    </source>
</reference>
<dbReference type="VEuPathDB" id="VectorBase:GBRI001780"/>
<keyword evidence="1" id="KW-1133">Transmembrane helix</keyword>
<organism evidence="2 3">
    <name type="scientific">Glossina brevipalpis</name>
    <dbReference type="NCBI Taxonomy" id="37001"/>
    <lineage>
        <taxon>Eukaryota</taxon>
        <taxon>Metazoa</taxon>
        <taxon>Ecdysozoa</taxon>
        <taxon>Arthropoda</taxon>
        <taxon>Hexapoda</taxon>
        <taxon>Insecta</taxon>
        <taxon>Pterygota</taxon>
        <taxon>Neoptera</taxon>
        <taxon>Endopterygota</taxon>
        <taxon>Diptera</taxon>
        <taxon>Brachycera</taxon>
        <taxon>Muscomorpha</taxon>
        <taxon>Hippoboscoidea</taxon>
        <taxon>Glossinidae</taxon>
        <taxon>Glossina</taxon>
    </lineage>
</organism>
<evidence type="ECO:0000313" key="2">
    <source>
        <dbReference type="EnsemblMetazoa" id="GBRI001780-PA"/>
    </source>
</evidence>
<reference evidence="3" key="1">
    <citation type="submission" date="2014-03" db="EMBL/GenBank/DDBJ databases">
        <authorList>
            <person name="Aksoy S."/>
            <person name="Warren W."/>
            <person name="Wilson R.K."/>
        </authorList>
    </citation>
    <scope>NUCLEOTIDE SEQUENCE [LARGE SCALE GENOMIC DNA]</scope>
    <source>
        <strain evidence="3">IAEA</strain>
    </source>
</reference>
<proteinExistence type="predicted"/>
<dbReference type="Proteomes" id="UP000091820">
    <property type="component" value="Unassembled WGS sequence"/>
</dbReference>
<evidence type="ECO:0000313" key="3">
    <source>
        <dbReference type="Proteomes" id="UP000091820"/>
    </source>
</evidence>
<dbReference type="AlphaFoldDB" id="A0A1A9W0F2"/>
<dbReference type="EnsemblMetazoa" id="GBRI001780-RA">
    <property type="protein sequence ID" value="GBRI001780-PA"/>
    <property type="gene ID" value="GBRI001780"/>
</dbReference>
<sequence>MKCCDAYIAETDECNENGTFILRRETGVQNIATNTYLTAGEIDNAPIWLIQTKIFHIRRIFLLLIALYTMMSFHLLKDLVYRLRMFHKKDEDWRYCQAYRLFGKITALDLYPVAFPIMRRIEMLGNYVLPPYYVKNASSGQQYCKAVANKGKLYSTYTHITEREDYSSRLGVLGNHPVSLSVEIR</sequence>
<accession>A0A1A9W0F2</accession>
<protein>
    <submittedName>
        <fullName evidence="2">Uncharacterized protein</fullName>
    </submittedName>
</protein>
<keyword evidence="3" id="KW-1185">Reference proteome</keyword>
<keyword evidence="1" id="KW-0472">Membrane</keyword>
<keyword evidence="1" id="KW-0812">Transmembrane</keyword>